<dbReference type="RefSeq" id="WP_367845394.1">
    <property type="nucleotide sequence ID" value="NZ_JBFOHL010000011.1"/>
</dbReference>
<keyword evidence="1" id="KW-0732">Signal</keyword>
<comment type="caution">
    <text evidence="2">The sequence shown here is derived from an EMBL/GenBank/DDBJ whole genome shotgun (WGS) entry which is preliminary data.</text>
</comment>
<organism evidence="2 3">
    <name type="scientific">Rhodanobacter geophilus</name>
    <dbReference type="NCBI Taxonomy" id="3162488"/>
    <lineage>
        <taxon>Bacteria</taxon>
        <taxon>Pseudomonadati</taxon>
        <taxon>Pseudomonadota</taxon>
        <taxon>Gammaproteobacteria</taxon>
        <taxon>Lysobacterales</taxon>
        <taxon>Rhodanobacteraceae</taxon>
        <taxon>Rhodanobacter</taxon>
    </lineage>
</organism>
<evidence type="ECO:0000313" key="2">
    <source>
        <dbReference type="EMBL" id="MEW9625099.1"/>
    </source>
</evidence>
<name>A0ABV3QSQ3_9GAMM</name>
<sequence length="92" mass="9834">MKKLAGVVLTTTLSLATAAAFATQPVRDVSTHRHPNIAAAQRLTDQAYHRIVAAQQANEWDMDGHAAKAKDLLDQASRELKAAAAAANRHHG</sequence>
<accession>A0ABV3QSQ3</accession>
<proteinExistence type="predicted"/>
<feature type="chain" id="PRO_5046004174" evidence="1">
    <location>
        <begin position="23"/>
        <end position="92"/>
    </location>
</feature>
<reference evidence="2 3" key="1">
    <citation type="submission" date="2024-06" db="EMBL/GenBank/DDBJ databases">
        <authorList>
            <person name="Woo H."/>
        </authorList>
    </citation>
    <scope>NUCLEOTIDE SEQUENCE [LARGE SCALE GENOMIC DNA]</scope>
    <source>
        <strain evidence="2 3">S2-g</strain>
    </source>
</reference>
<dbReference type="EMBL" id="JBFOHL010000011">
    <property type="protein sequence ID" value="MEW9625099.1"/>
    <property type="molecule type" value="Genomic_DNA"/>
</dbReference>
<evidence type="ECO:0000313" key="3">
    <source>
        <dbReference type="Proteomes" id="UP001556170"/>
    </source>
</evidence>
<feature type="signal peptide" evidence="1">
    <location>
        <begin position="1"/>
        <end position="22"/>
    </location>
</feature>
<protein>
    <submittedName>
        <fullName evidence="2">Uncharacterized protein</fullName>
    </submittedName>
</protein>
<gene>
    <name evidence="2" type="ORF">ABQJ56_12780</name>
</gene>
<dbReference type="Proteomes" id="UP001556170">
    <property type="component" value="Unassembled WGS sequence"/>
</dbReference>
<keyword evidence="3" id="KW-1185">Reference proteome</keyword>
<evidence type="ECO:0000256" key="1">
    <source>
        <dbReference type="SAM" id="SignalP"/>
    </source>
</evidence>